<evidence type="ECO:0000313" key="1">
    <source>
        <dbReference type="EMBL" id="GLK53794.1"/>
    </source>
</evidence>
<comment type="caution">
    <text evidence="1">The sequence shown here is derived from an EMBL/GenBank/DDBJ whole genome shotgun (WGS) entry which is preliminary data.</text>
</comment>
<dbReference type="EMBL" id="BSFE01000014">
    <property type="protein sequence ID" value="GLK53794.1"/>
    <property type="molecule type" value="Genomic_DNA"/>
</dbReference>
<dbReference type="AlphaFoldDB" id="A0A9W6IQP7"/>
<protein>
    <recommendedName>
        <fullName evidence="3">Histidine kinase-like ATPase domain-containing protein</fullName>
    </recommendedName>
</protein>
<sequence>MATADTGTPDRIWLCMADSNRTRVVSRALAKGLGMTVYMGPTMDEEGPVALVVADDAHAARIAEAKGNAAPGQVSLLVTAAARRSGADVFLDHDTDAGTLTNAIEGLRAWRAYSLAVPHARDIGHGAMAAFAGGEFSVQTLEQARDVAIFIGHACPDPRRAAVGLYVLIANGIEHGNLEFDATEKAKGLADGSWARKLNARMAEPAFAGRRVRVGFHRGMRTISVLVQDDGQGIDAETAEMANPARAGYRGKTARLARSMGFSQVNWLGTGNTVEASIVLPDTDNGATEAPRRTAAAS</sequence>
<proteinExistence type="predicted"/>
<reference evidence="1" key="1">
    <citation type="journal article" date="2014" name="Int. J. Syst. Evol. Microbiol.">
        <title>Complete genome sequence of Corynebacterium casei LMG S-19264T (=DSM 44701T), isolated from a smear-ripened cheese.</title>
        <authorList>
            <consortium name="US DOE Joint Genome Institute (JGI-PGF)"/>
            <person name="Walter F."/>
            <person name="Albersmeier A."/>
            <person name="Kalinowski J."/>
            <person name="Ruckert C."/>
        </authorList>
    </citation>
    <scope>NUCLEOTIDE SEQUENCE</scope>
    <source>
        <strain evidence="1">VKM B-1513</strain>
    </source>
</reference>
<organism evidence="1 2">
    <name type="scientific">Maricaulis virginensis</name>
    <dbReference type="NCBI Taxonomy" id="144022"/>
    <lineage>
        <taxon>Bacteria</taxon>
        <taxon>Pseudomonadati</taxon>
        <taxon>Pseudomonadota</taxon>
        <taxon>Alphaproteobacteria</taxon>
        <taxon>Maricaulales</taxon>
        <taxon>Maricaulaceae</taxon>
        <taxon>Maricaulis</taxon>
    </lineage>
</organism>
<name>A0A9W6IQP7_9PROT</name>
<reference evidence="1" key="2">
    <citation type="submission" date="2023-01" db="EMBL/GenBank/DDBJ databases">
        <authorList>
            <person name="Sun Q."/>
            <person name="Evtushenko L."/>
        </authorList>
    </citation>
    <scope>NUCLEOTIDE SEQUENCE</scope>
    <source>
        <strain evidence="1">VKM B-1513</strain>
    </source>
</reference>
<dbReference type="Proteomes" id="UP001143486">
    <property type="component" value="Unassembled WGS sequence"/>
</dbReference>
<gene>
    <name evidence="1" type="ORF">GCM10017621_33020</name>
</gene>
<dbReference type="RefSeq" id="WP_271188134.1">
    <property type="nucleotide sequence ID" value="NZ_BSFE01000014.1"/>
</dbReference>
<keyword evidence="2" id="KW-1185">Reference proteome</keyword>
<accession>A0A9W6IQP7</accession>
<evidence type="ECO:0008006" key="3">
    <source>
        <dbReference type="Google" id="ProtNLM"/>
    </source>
</evidence>
<evidence type="ECO:0000313" key="2">
    <source>
        <dbReference type="Proteomes" id="UP001143486"/>
    </source>
</evidence>